<reference evidence="1 2" key="1">
    <citation type="journal article" date="2009" name="Nat. Genet.">
        <title>The genome of the cucumber, Cucumis sativus L.</title>
        <authorList>
            <person name="Huang S."/>
            <person name="Li R."/>
            <person name="Zhang Z."/>
            <person name="Li L."/>
            <person name="Gu X."/>
            <person name="Fan W."/>
            <person name="Lucas W.J."/>
            <person name="Wang X."/>
            <person name="Xie B."/>
            <person name="Ni P."/>
            <person name="Ren Y."/>
            <person name="Zhu H."/>
            <person name="Li J."/>
            <person name="Lin K."/>
            <person name="Jin W."/>
            <person name="Fei Z."/>
            <person name="Li G."/>
            <person name="Staub J."/>
            <person name="Kilian A."/>
            <person name="van der Vossen E.A."/>
            <person name="Wu Y."/>
            <person name="Guo J."/>
            <person name="He J."/>
            <person name="Jia Z."/>
            <person name="Ren Y."/>
            <person name="Tian G."/>
            <person name="Lu Y."/>
            <person name="Ruan J."/>
            <person name="Qian W."/>
            <person name="Wang M."/>
            <person name="Huang Q."/>
            <person name="Li B."/>
            <person name="Xuan Z."/>
            <person name="Cao J."/>
            <person name="Asan"/>
            <person name="Wu Z."/>
            <person name="Zhang J."/>
            <person name="Cai Q."/>
            <person name="Bai Y."/>
            <person name="Zhao B."/>
            <person name="Han Y."/>
            <person name="Li Y."/>
            <person name="Li X."/>
            <person name="Wang S."/>
            <person name="Shi Q."/>
            <person name="Liu S."/>
            <person name="Cho W.K."/>
            <person name="Kim J.Y."/>
            <person name="Xu Y."/>
            <person name="Heller-Uszynska K."/>
            <person name="Miao H."/>
            <person name="Cheng Z."/>
            <person name="Zhang S."/>
            <person name="Wu J."/>
            <person name="Yang Y."/>
            <person name="Kang H."/>
            <person name="Li M."/>
            <person name="Liang H."/>
            <person name="Ren X."/>
            <person name="Shi Z."/>
            <person name="Wen M."/>
            <person name="Jian M."/>
            <person name="Yang H."/>
            <person name="Zhang G."/>
            <person name="Yang Z."/>
            <person name="Chen R."/>
            <person name="Liu S."/>
            <person name="Li J."/>
            <person name="Ma L."/>
            <person name="Liu H."/>
            <person name="Zhou Y."/>
            <person name="Zhao J."/>
            <person name="Fang X."/>
            <person name="Li G."/>
            <person name="Fang L."/>
            <person name="Li Y."/>
            <person name="Liu D."/>
            <person name="Zheng H."/>
            <person name="Zhang Y."/>
            <person name="Qin N."/>
            <person name="Li Z."/>
            <person name="Yang G."/>
            <person name="Yang S."/>
            <person name="Bolund L."/>
            <person name="Kristiansen K."/>
            <person name="Zheng H."/>
            <person name="Li S."/>
            <person name="Zhang X."/>
            <person name="Yang H."/>
            <person name="Wang J."/>
            <person name="Sun R."/>
            <person name="Zhang B."/>
            <person name="Jiang S."/>
            <person name="Wang J."/>
            <person name="Du Y."/>
            <person name="Li S."/>
        </authorList>
    </citation>
    <scope>NUCLEOTIDE SEQUENCE [LARGE SCALE GENOMIC DNA]</scope>
    <source>
        <strain evidence="2">cv. 9930</strain>
    </source>
</reference>
<reference evidence="1 2" key="4">
    <citation type="journal article" date="2011" name="BMC Genomics">
        <title>RNA-Seq improves annotation of protein-coding genes in the cucumber genome.</title>
        <authorList>
            <person name="Li Z."/>
            <person name="Zhang Z."/>
            <person name="Yan P."/>
            <person name="Huang S."/>
            <person name="Fei Z."/>
            <person name="Lin K."/>
        </authorList>
    </citation>
    <scope>NUCLEOTIDE SEQUENCE [LARGE SCALE GENOMIC DNA]</scope>
    <source>
        <strain evidence="2">cv. 9930</strain>
    </source>
</reference>
<proteinExistence type="predicted"/>
<sequence>MFCKESMCKPINMKKHKLEDIKHLSLSIPYSTIPNAKLYSYDKKTSPTWRCCFSRMNRGSYCLTYQPNSNEVEVEMEVKVY</sequence>
<accession>A0A0A0LKX2</accession>
<name>A0A0A0LKX2_CUCSA</name>
<protein>
    <submittedName>
        <fullName evidence="1">Uncharacterized protein</fullName>
    </submittedName>
</protein>
<gene>
    <name evidence="1" type="ORF">Csa_2G006020</name>
</gene>
<keyword evidence="2" id="KW-1185">Reference proteome</keyword>
<dbReference type="Gramene" id="KGN60656">
    <property type="protein sequence ID" value="KGN60656"/>
    <property type="gene ID" value="Csa_2G006020"/>
</dbReference>
<dbReference type="AlphaFoldDB" id="A0A0A0LKX2"/>
<reference evidence="1 2" key="2">
    <citation type="journal article" date="2009" name="PLoS ONE">
        <title>An integrated genetic and cytogenetic map of the cucumber genome.</title>
        <authorList>
            <person name="Ren Y."/>
            <person name="Zhang Z."/>
            <person name="Liu J."/>
            <person name="Staub J.E."/>
            <person name="Han Y."/>
            <person name="Cheng Z."/>
            <person name="Li X."/>
            <person name="Lu J."/>
            <person name="Miao H."/>
            <person name="Kang H."/>
            <person name="Xie B."/>
            <person name="Gu X."/>
            <person name="Wang X."/>
            <person name="Du Y."/>
            <person name="Jin W."/>
            <person name="Huang S."/>
        </authorList>
    </citation>
    <scope>NUCLEOTIDE SEQUENCE [LARGE SCALE GENOMIC DNA]</scope>
    <source>
        <strain evidence="2">cv. 9930</strain>
    </source>
</reference>
<dbReference type="Proteomes" id="UP000029981">
    <property type="component" value="Chromosome 2"/>
</dbReference>
<evidence type="ECO:0000313" key="2">
    <source>
        <dbReference type="Proteomes" id="UP000029981"/>
    </source>
</evidence>
<dbReference type="EMBL" id="CM002923">
    <property type="protein sequence ID" value="KGN60656.1"/>
    <property type="molecule type" value="Genomic_DNA"/>
</dbReference>
<organism evidence="1 2">
    <name type="scientific">Cucumis sativus</name>
    <name type="common">Cucumber</name>
    <dbReference type="NCBI Taxonomy" id="3659"/>
    <lineage>
        <taxon>Eukaryota</taxon>
        <taxon>Viridiplantae</taxon>
        <taxon>Streptophyta</taxon>
        <taxon>Embryophyta</taxon>
        <taxon>Tracheophyta</taxon>
        <taxon>Spermatophyta</taxon>
        <taxon>Magnoliopsida</taxon>
        <taxon>eudicotyledons</taxon>
        <taxon>Gunneridae</taxon>
        <taxon>Pentapetalae</taxon>
        <taxon>rosids</taxon>
        <taxon>fabids</taxon>
        <taxon>Cucurbitales</taxon>
        <taxon>Cucurbitaceae</taxon>
        <taxon>Benincaseae</taxon>
        <taxon>Cucumis</taxon>
    </lineage>
</organism>
<evidence type="ECO:0000313" key="1">
    <source>
        <dbReference type="EMBL" id="KGN60656.1"/>
    </source>
</evidence>
<reference evidence="1 2" key="3">
    <citation type="journal article" date="2010" name="BMC Genomics">
        <title>Transcriptome sequencing and comparative analysis of cucumber flowers with different sex types.</title>
        <authorList>
            <person name="Guo S."/>
            <person name="Zheng Y."/>
            <person name="Joung J.G."/>
            <person name="Liu S."/>
            <person name="Zhang Z."/>
            <person name="Crasta O.R."/>
            <person name="Sobral B.W."/>
            <person name="Xu Y."/>
            <person name="Huang S."/>
            <person name="Fei Z."/>
        </authorList>
    </citation>
    <scope>NUCLEOTIDE SEQUENCE [LARGE SCALE GENOMIC DNA]</scope>
    <source>
        <strain evidence="2">cv. 9930</strain>
    </source>
</reference>